<dbReference type="SMART" id="SM00506">
    <property type="entry name" value="A1pp"/>
    <property type="match status" value="1"/>
</dbReference>
<name>A0A517Q4Z9_9PLAN</name>
<organism evidence="2 3">
    <name type="scientific">Gimesia panareensis</name>
    <dbReference type="NCBI Taxonomy" id="2527978"/>
    <lineage>
        <taxon>Bacteria</taxon>
        <taxon>Pseudomonadati</taxon>
        <taxon>Planctomycetota</taxon>
        <taxon>Planctomycetia</taxon>
        <taxon>Planctomycetales</taxon>
        <taxon>Planctomycetaceae</taxon>
        <taxon>Gimesia</taxon>
    </lineage>
</organism>
<dbReference type="InterPro" id="IPR043472">
    <property type="entry name" value="Macro_dom-like"/>
</dbReference>
<dbReference type="EMBL" id="CP037421">
    <property type="protein sequence ID" value="QDT26677.1"/>
    <property type="molecule type" value="Genomic_DNA"/>
</dbReference>
<keyword evidence="2" id="KW-0378">Hydrolase</keyword>
<evidence type="ECO:0000313" key="3">
    <source>
        <dbReference type="Proteomes" id="UP000315647"/>
    </source>
</evidence>
<keyword evidence="3" id="KW-1185">Reference proteome</keyword>
<accession>A0A517Q4Z9</accession>
<dbReference type="Proteomes" id="UP000315647">
    <property type="component" value="Chromosome"/>
</dbReference>
<dbReference type="PROSITE" id="PS51154">
    <property type="entry name" value="MACRO"/>
    <property type="match status" value="1"/>
</dbReference>
<reference evidence="2 3" key="1">
    <citation type="submission" date="2019-03" db="EMBL/GenBank/DDBJ databases">
        <title>Deep-cultivation of Planctomycetes and their phenomic and genomic characterization uncovers novel biology.</title>
        <authorList>
            <person name="Wiegand S."/>
            <person name="Jogler M."/>
            <person name="Boedeker C."/>
            <person name="Pinto D."/>
            <person name="Vollmers J."/>
            <person name="Rivas-Marin E."/>
            <person name="Kohn T."/>
            <person name="Peeters S.H."/>
            <person name="Heuer A."/>
            <person name="Rast P."/>
            <person name="Oberbeckmann S."/>
            <person name="Bunk B."/>
            <person name="Jeske O."/>
            <person name="Meyerdierks A."/>
            <person name="Storesund J.E."/>
            <person name="Kallscheuer N."/>
            <person name="Luecker S."/>
            <person name="Lage O.M."/>
            <person name="Pohl T."/>
            <person name="Merkel B.J."/>
            <person name="Hornburger P."/>
            <person name="Mueller R.-W."/>
            <person name="Bruemmer F."/>
            <person name="Labrenz M."/>
            <person name="Spormann A.M."/>
            <person name="Op den Camp H."/>
            <person name="Overmann J."/>
            <person name="Amann R."/>
            <person name="Jetten M.S.M."/>
            <person name="Mascher T."/>
            <person name="Medema M.H."/>
            <person name="Devos D.P."/>
            <person name="Kaster A.-K."/>
            <person name="Ovreas L."/>
            <person name="Rohde M."/>
            <person name="Galperin M.Y."/>
            <person name="Jogler C."/>
        </authorList>
    </citation>
    <scope>NUCLEOTIDE SEQUENCE [LARGE SCALE GENOMIC DNA]</scope>
    <source>
        <strain evidence="2 3">Enr10</strain>
    </source>
</reference>
<protein>
    <submittedName>
        <fullName evidence="2">O-acetyl-ADP-ribose deacetylase</fullName>
        <ecNumber evidence="2">3.5.1.-</ecNumber>
    </submittedName>
</protein>
<gene>
    <name evidence="2" type="primary">ymdB_1</name>
    <name evidence="2" type="ORF">Enr10x_19870</name>
</gene>
<dbReference type="NCBIfam" id="NF001664">
    <property type="entry name" value="PRK00431.1-6"/>
    <property type="match status" value="1"/>
</dbReference>
<dbReference type="EC" id="3.5.1.-" evidence="2"/>
<proteinExistence type="predicted"/>
<evidence type="ECO:0000313" key="2">
    <source>
        <dbReference type="EMBL" id="QDT26677.1"/>
    </source>
</evidence>
<sequence length="208" mass="22260">MAPIVFYTEPGDQYLICALQVVRIIECKPMIVQFGSARIELVLGDITTQRVDAIVNAANAMLAGGGGVDGAIHNAAGPEIMAELKRRYPDGCPTGSAVETTAGNLNAKYIFHAVGPIWRGGGNQERELLQSAYQTCLSLGEKLQCRSLAFPSISTGVYGYPVDLAADVALKTVATRLESTNQLEVVKFVLFDQGTFGGYARVLETMLV</sequence>
<dbReference type="PANTHER" id="PTHR11106">
    <property type="entry name" value="GANGLIOSIDE INDUCED DIFFERENTIATION ASSOCIATED PROTEIN 2-RELATED"/>
    <property type="match status" value="1"/>
</dbReference>
<dbReference type="GO" id="GO:0016787">
    <property type="term" value="F:hydrolase activity"/>
    <property type="evidence" value="ECO:0007669"/>
    <property type="project" value="UniProtKB-KW"/>
</dbReference>
<dbReference type="Pfam" id="PF01661">
    <property type="entry name" value="Macro"/>
    <property type="match status" value="1"/>
</dbReference>
<dbReference type="SUPFAM" id="SSF52949">
    <property type="entry name" value="Macro domain-like"/>
    <property type="match status" value="1"/>
</dbReference>
<dbReference type="PANTHER" id="PTHR11106:SF27">
    <property type="entry name" value="MACRO DOMAIN-CONTAINING PROTEIN"/>
    <property type="match status" value="1"/>
</dbReference>
<dbReference type="AlphaFoldDB" id="A0A517Q4Z9"/>
<dbReference type="InterPro" id="IPR002589">
    <property type="entry name" value="Macro_dom"/>
</dbReference>
<evidence type="ECO:0000259" key="1">
    <source>
        <dbReference type="PROSITE" id="PS51154"/>
    </source>
</evidence>
<dbReference type="CDD" id="cd02908">
    <property type="entry name" value="Macro_OAADPr_deacetylase"/>
    <property type="match status" value="1"/>
</dbReference>
<feature type="domain" description="Macro" evidence="1">
    <location>
        <begin position="26"/>
        <end position="207"/>
    </location>
</feature>
<dbReference type="Gene3D" id="3.40.220.10">
    <property type="entry name" value="Leucine Aminopeptidase, subunit E, domain 1"/>
    <property type="match status" value="1"/>
</dbReference>